<evidence type="ECO:0000256" key="3">
    <source>
        <dbReference type="ARBA" id="ARBA00022989"/>
    </source>
</evidence>
<gene>
    <name evidence="7" type="ORF">OJ997_24140</name>
</gene>
<feature type="domain" description="STAS" evidence="6">
    <location>
        <begin position="397"/>
        <end position="443"/>
    </location>
</feature>
<dbReference type="AlphaFoldDB" id="A0A9X3SHR5"/>
<dbReference type="Pfam" id="PF01740">
    <property type="entry name" value="STAS"/>
    <property type="match status" value="1"/>
</dbReference>
<dbReference type="InterPro" id="IPR036513">
    <property type="entry name" value="STAS_dom_sf"/>
</dbReference>
<evidence type="ECO:0000313" key="8">
    <source>
        <dbReference type="Proteomes" id="UP001147653"/>
    </source>
</evidence>
<evidence type="ECO:0000313" key="7">
    <source>
        <dbReference type="EMBL" id="MDA0183422.1"/>
    </source>
</evidence>
<dbReference type="PROSITE" id="PS01130">
    <property type="entry name" value="SLC26A"/>
    <property type="match status" value="1"/>
</dbReference>
<feature type="transmembrane region" description="Helical" evidence="5">
    <location>
        <begin position="351"/>
        <end position="378"/>
    </location>
</feature>
<feature type="transmembrane region" description="Helical" evidence="5">
    <location>
        <begin position="155"/>
        <end position="173"/>
    </location>
</feature>
<dbReference type="GO" id="GO:0016020">
    <property type="term" value="C:membrane"/>
    <property type="evidence" value="ECO:0007669"/>
    <property type="project" value="UniProtKB-SubCell"/>
</dbReference>
<dbReference type="RefSeq" id="WP_270027811.1">
    <property type="nucleotide sequence ID" value="NZ_JAPDDP010000053.1"/>
</dbReference>
<evidence type="ECO:0000256" key="5">
    <source>
        <dbReference type="SAM" id="Phobius"/>
    </source>
</evidence>
<evidence type="ECO:0000256" key="4">
    <source>
        <dbReference type="ARBA" id="ARBA00023136"/>
    </source>
</evidence>
<dbReference type="InterPro" id="IPR001902">
    <property type="entry name" value="SLC26A/SulP_fam"/>
</dbReference>
<dbReference type="EMBL" id="JAPDDP010000053">
    <property type="protein sequence ID" value="MDA0183422.1"/>
    <property type="molecule type" value="Genomic_DNA"/>
</dbReference>
<name>A0A9X3SHR5_9ACTN</name>
<accession>A0A9X3SHR5</accession>
<evidence type="ECO:0000256" key="1">
    <source>
        <dbReference type="ARBA" id="ARBA00004141"/>
    </source>
</evidence>
<feature type="transmembrane region" description="Helical" evidence="5">
    <location>
        <begin position="180"/>
        <end position="197"/>
    </location>
</feature>
<comment type="subcellular location">
    <subcellularLocation>
        <location evidence="1">Membrane</location>
        <topology evidence="1">Multi-pass membrane protein</topology>
    </subcellularLocation>
</comment>
<dbReference type="PROSITE" id="PS50801">
    <property type="entry name" value="STAS"/>
    <property type="match status" value="1"/>
</dbReference>
<dbReference type="InterPro" id="IPR018045">
    <property type="entry name" value="S04_transporter_CS"/>
</dbReference>
<sequence>MRKDALAGVATAAVVIPQSMAYATIAGLPVEVGLYTALVPLLVYALLGTSRALSVSTTSTLAALTGAAVATVPPDQAMAATTTLALLAGGLLLAAGVLRLGFLADFISHPVLAGFKAGTGLLIAAGQLGKVLGVEQTGDSFFAKTRSALSHLGDISWPTAALAAATVAGLFALKRTKIPGALVAVGAGIVVGAAGLLDVALTGTVPGGLPTPAAPDLGLIGPLLPAAAGIALMSFVESIAAGRAIAHSDEPEPNADRELIALGAANFAGGVFRSLPAGGGLSQTAVNDTAETKRAGALTALVTLATLLFLTSVFADLPQATLGALVLVSAVGLIQLEPFRQIGEIHRRGVALGLLTMLGVLTLGVLQGVLVGVLASMLSLVHALNHPQVTRLETGEIKVVGPLYFANVQRVKRRVLELDPEPVLDMSAVHGIDVTAALVLEELAPRMQGLNPQPRELLRRVQSRANAAANSRSTSK</sequence>
<feature type="transmembrane region" description="Helical" evidence="5">
    <location>
        <begin position="84"/>
        <end position="102"/>
    </location>
</feature>
<dbReference type="GO" id="GO:0008271">
    <property type="term" value="F:secondary active sulfate transmembrane transporter activity"/>
    <property type="evidence" value="ECO:0007669"/>
    <property type="project" value="InterPro"/>
</dbReference>
<keyword evidence="2 5" id="KW-0812">Transmembrane</keyword>
<evidence type="ECO:0000259" key="6">
    <source>
        <dbReference type="PROSITE" id="PS50801"/>
    </source>
</evidence>
<feature type="transmembrane region" description="Helical" evidence="5">
    <location>
        <begin position="217"/>
        <end position="236"/>
    </location>
</feature>
<dbReference type="PANTHER" id="PTHR11814">
    <property type="entry name" value="SULFATE TRANSPORTER"/>
    <property type="match status" value="1"/>
</dbReference>
<dbReference type="Proteomes" id="UP001147653">
    <property type="component" value="Unassembled WGS sequence"/>
</dbReference>
<evidence type="ECO:0000256" key="2">
    <source>
        <dbReference type="ARBA" id="ARBA00022692"/>
    </source>
</evidence>
<dbReference type="CDD" id="cd07042">
    <property type="entry name" value="STAS_SulP_like_sulfate_transporter"/>
    <property type="match status" value="1"/>
</dbReference>
<dbReference type="InterPro" id="IPR011547">
    <property type="entry name" value="SLC26A/SulP_dom"/>
</dbReference>
<comment type="caution">
    <text evidence="7">The sequence shown here is derived from an EMBL/GenBank/DDBJ whole genome shotgun (WGS) entry which is preliminary data.</text>
</comment>
<dbReference type="Gene3D" id="3.30.750.24">
    <property type="entry name" value="STAS domain"/>
    <property type="match status" value="1"/>
</dbReference>
<keyword evidence="4 5" id="KW-0472">Membrane</keyword>
<keyword evidence="3 5" id="KW-1133">Transmembrane helix</keyword>
<keyword evidence="8" id="KW-1185">Reference proteome</keyword>
<reference evidence="7" key="1">
    <citation type="submission" date="2022-10" db="EMBL/GenBank/DDBJ databases">
        <title>The WGS of Solirubrobacter phytolaccae KCTC 29190.</title>
        <authorList>
            <person name="Jiang Z."/>
        </authorList>
    </citation>
    <scope>NUCLEOTIDE SEQUENCE</scope>
    <source>
        <strain evidence="7">KCTC 29190</strain>
    </source>
</reference>
<feature type="transmembrane region" description="Helical" evidence="5">
    <location>
        <begin position="320"/>
        <end position="339"/>
    </location>
</feature>
<protein>
    <submittedName>
        <fullName evidence="7">SulP family inorganic anion transporter</fullName>
    </submittedName>
</protein>
<proteinExistence type="predicted"/>
<dbReference type="InterPro" id="IPR002645">
    <property type="entry name" value="STAS_dom"/>
</dbReference>
<organism evidence="7 8">
    <name type="scientific">Solirubrobacter phytolaccae</name>
    <dbReference type="NCBI Taxonomy" id="1404360"/>
    <lineage>
        <taxon>Bacteria</taxon>
        <taxon>Bacillati</taxon>
        <taxon>Actinomycetota</taxon>
        <taxon>Thermoleophilia</taxon>
        <taxon>Solirubrobacterales</taxon>
        <taxon>Solirubrobacteraceae</taxon>
        <taxon>Solirubrobacter</taxon>
    </lineage>
</organism>
<feature type="transmembrane region" description="Helical" evidence="5">
    <location>
        <begin position="295"/>
        <end position="314"/>
    </location>
</feature>
<dbReference type="SUPFAM" id="SSF52091">
    <property type="entry name" value="SpoIIaa-like"/>
    <property type="match status" value="1"/>
</dbReference>
<dbReference type="Pfam" id="PF00916">
    <property type="entry name" value="Sulfate_transp"/>
    <property type="match status" value="1"/>
</dbReference>